<dbReference type="PANTHER" id="PTHR35333:SF3">
    <property type="entry name" value="BETA-LACTAMASE-TYPE TRANSPEPTIDASE FOLD CONTAINING PROTEIN"/>
    <property type="match status" value="1"/>
</dbReference>
<dbReference type="GO" id="GO:0008800">
    <property type="term" value="F:beta-lactamase activity"/>
    <property type="evidence" value="ECO:0007669"/>
    <property type="project" value="InterPro"/>
</dbReference>
<evidence type="ECO:0000259" key="2">
    <source>
        <dbReference type="Pfam" id="PF13354"/>
    </source>
</evidence>
<dbReference type="SUPFAM" id="SSF56601">
    <property type="entry name" value="beta-lactamase/transpeptidase-like"/>
    <property type="match status" value="1"/>
</dbReference>
<feature type="non-terminal residue" evidence="3">
    <location>
        <position position="1"/>
    </location>
</feature>
<reference evidence="3" key="1">
    <citation type="journal article" date="2014" name="Front. Microbiol.">
        <title>High frequency of phylogenetically diverse reductive dehalogenase-homologous genes in deep subseafloor sedimentary metagenomes.</title>
        <authorList>
            <person name="Kawai M."/>
            <person name="Futagami T."/>
            <person name="Toyoda A."/>
            <person name="Takaki Y."/>
            <person name="Nishi S."/>
            <person name="Hori S."/>
            <person name="Arai W."/>
            <person name="Tsubouchi T."/>
            <person name="Morono Y."/>
            <person name="Uchiyama I."/>
            <person name="Ito T."/>
            <person name="Fujiyama A."/>
            <person name="Inagaki F."/>
            <person name="Takami H."/>
        </authorList>
    </citation>
    <scope>NUCLEOTIDE SEQUENCE</scope>
    <source>
        <strain evidence="3">Expedition CK06-06</strain>
    </source>
</reference>
<dbReference type="PANTHER" id="PTHR35333">
    <property type="entry name" value="BETA-LACTAMASE"/>
    <property type="match status" value="1"/>
</dbReference>
<evidence type="ECO:0000313" key="3">
    <source>
        <dbReference type="EMBL" id="GAG29343.1"/>
    </source>
</evidence>
<evidence type="ECO:0000256" key="1">
    <source>
        <dbReference type="SAM" id="MobiDB-lite"/>
    </source>
</evidence>
<gene>
    <name evidence="3" type="ORF">S01H1_66214</name>
</gene>
<dbReference type="InterPro" id="IPR012338">
    <property type="entry name" value="Beta-lactam/transpept-like"/>
</dbReference>
<dbReference type="EMBL" id="BARS01043768">
    <property type="protein sequence ID" value="GAG29343.1"/>
    <property type="molecule type" value="Genomic_DNA"/>
</dbReference>
<name>X0WY28_9ZZZZ</name>
<dbReference type="InterPro" id="IPR045155">
    <property type="entry name" value="Beta-lactam_cat"/>
</dbReference>
<dbReference type="InterPro" id="IPR000871">
    <property type="entry name" value="Beta-lactam_class-A"/>
</dbReference>
<comment type="caution">
    <text evidence="3">The sequence shown here is derived from an EMBL/GenBank/DDBJ whole genome shotgun (WGS) entry which is preliminary data.</text>
</comment>
<feature type="non-terminal residue" evidence="3">
    <location>
        <position position="250"/>
    </location>
</feature>
<dbReference type="Pfam" id="PF13354">
    <property type="entry name" value="Beta-lactamase2"/>
    <property type="match status" value="1"/>
</dbReference>
<proteinExistence type="predicted"/>
<accession>X0WY28</accession>
<dbReference type="Gene3D" id="3.40.710.10">
    <property type="entry name" value="DD-peptidase/beta-lactamase superfamily"/>
    <property type="match status" value="1"/>
</dbReference>
<dbReference type="GO" id="GO:0030655">
    <property type="term" value="P:beta-lactam antibiotic catabolic process"/>
    <property type="evidence" value="ECO:0007669"/>
    <property type="project" value="InterPro"/>
</dbReference>
<dbReference type="GO" id="GO:0046677">
    <property type="term" value="P:response to antibiotic"/>
    <property type="evidence" value="ECO:0007669"/>
    <property type="project" value="InterPro"/>
</dbReference>
<protein>
    <recommendedName>
        <fullName evidence="2">Beta-lactamase class A catalytic domain-containing protein</fullName>
    </recommendedName>
</protein>
<feature type="region of interest" description="Disordered" evidence="1">
    <location>
        <begin position="75"/>
        <end position="133"/>
    </location>
</feature>
<feature type="domain" description="Beta-lactamase class A catalytic" evidence="2">
    <location>
        <begin position="182"/>
        <end position="236"/>
    </location>
</feature>
<dbReference type="AlphaFoldDB" id="X0WY28"/>
<organism evidence="3">
    <name type="scientific">marine sediment metagenome</name>
    <dbReference type="NCBI Taxonomy" id="412755"/>
    <lineage>
        <taxon>unclassified sequences</taxon>
        <taxon>metagenomes</taxon>
        <taxon>ecological metagenomes</taxon>
    </lineage>
</organism>
<sequence>QETIPHERNLVYRYYSRLAAQFLLPPPVPEERAGMQQRYGLRYDLQVMLADKRTPWRFLLVALIAAVACSVGCRTSPEDAAPGSREESVGSPTPLPTTERLVTPSLPTPTALQASPRAEEAQTPSPQPSESVAAVWCADEEPLTGPTGVPLSSAYAPMPSHRDAGLEEVIRSSLGDEVDSYGVVVKNLVNGTVAEVNSHKRFETASLFKLWVMYEVYKQVELGLLQMDEELLVTPYYASWDAGSLPVEVC</sequence>